<dbReference type="Gene3D" id="3.30.160.60">
    <property type="entry name" value="Classic Zinc Finger"/>
    <property type="match status" value="4"/>
</dbReference>
<dbReference type="InterPro" id="IPR050331">
    <property type="entry name" value="Zinc_finger"/>
</dbReference>
<dbReference type="PROSITE" id="PS50157">
    <property type="entry name" value="ZINC_FINGER_C2H2_2"/>
    <property type="match status" value="4"/>
</dbReference>
<evidence type="ECO:0000256" key="9">
    <source>
        <dbReference type="ARBA" id="ARBA00023242"/>
    </source>
</evidence>
<evidence type="ECO:0000313" key="12">
    <source>
        <dbReference type="EMBL" id="CAH2217594.1"/>
    </source>
</evidence>
<sequence length="166" mass="18835">MLKNEEASSRKTKVKQRNETIPAKKPYRCDMCPAKFISEKNLATHVKTHMGTMPFHCDKCPAQFTRKCSLKMHLKSHGGEKLFSCHLCPAQFTSKCYLTKHTRVHTGVMPASYVLCQAAFTDTGNLTTHVKEIHTDLQMPFSCDECPAKFSRKYSLSAHRKSHTGK</sequence>
<protein>
    <submittedName>
        <fullName evidence="12">Jg13523 protein</fullName>
    </submittedName>
</protein>
<dbReference type="SUPFAM" id="SSF57667">
    <property type="entry name" value="beta-beta-alpha zinc fingers"/>
    <property type="match status" value="3"/>
</dbReference>
<comment type="subcellular location">
    <subcellularLocation>
        <location evidence="1">Nucleus</location>
    </subcellularLocation>
</comment>
<keyword evidence="9" id="KW-0539">Nucleus</keyword>
<evidence type="ECO:0000256" key="5">
    <source>
        <dbReference type="ARBA" id="ARBA00022833"/>
    </source>
</evidence>
<keyword evidence="5" id="KW-0862">Zinc</keyword>
<name>A0A8S4QWM3_9NEOP</name>
<evidence type="ECO:0000256" key="10">
    <source>
        <dbReference type="PROSITE-ProRule" id="PRU00042"/>
    </source>
</evidence>
<dbReference type="EMBL" id="CAKXAJ010018300">
    <property type="protein sequence ID" value="CAH2217594.1"/>
    <property type="molecule type" value="Genomic_DNA"/>
</dbReference>
<evidence type="ECO:0000256" key="7">
    <source>
        <dbReference type="ARBA" id="ARBA00023125"/>
    </source>
</evidence>
<dbReference type="InterPro" id="IPR013087">
    <property type="entry name" value="Znf_C2H2_type"/>
</dbReference>
<feature type="domain" description="C2H2-type" evidence="11">
    <location>
        <begin position="141"/>
        <end position="166"/>
    </location>
</feature>
<dbReference type="GO" id="GO:0010468">
    <property type="term" value="P:regulation of gene expression"/>
    <property type="evidence" value="ECO:0007669"/>
    <property type="project" value="TreeGrafter"/>
</dbReference>
<dbReference type="GO" id="GO:0005634">
    <property type="term" value="C:nucleus"/>
    <property type="evidence" value="ECO:0007669"/>
    <property type="project" value="UniProtKB-SubCell"/>
</dbReference>
<keyword evidence="8" id="KW-0804">Transcription</keyword>
<dbReference type="FunFam" id="3.30.160.60:FF:000322">
    <property type="entry name" value="GDNF-inducible zinc finger protein 1"/>
    <property type="match status" value="1"/>
</dbReference>
<dbReference type="PANTHER" id="PTHR16515">
    <property type="entry name" value="PR DOMAIN ZINC FINGER PROTEIN"/>
    <property type="match status" value="1"/>
</dbReference>
<keyword evidence="6" id="KW-0805">Transcription regulation</keyword>
<dbReference type="GO" id="GO:0003677">
    <property type="term" value="F:DNA binding"/>
    <property type="evidence" value="ECO:0007669"/>
    <property type="project" value="UniProtKB-KW"/>
</dbReference>
<evidence type="ECO:0000256" key="1">
    <source>
        <dbReference type="ARBA" id="ARBA00004123"/>
    </source>
</evidence>
<keyword evidence="7" id="KW-0238">DNA-binding</keyword>
<evidence type="ECO:0000256" key="6">
    <source>
        <dbReference type="ARBA" id="ARBA00023015"/>
    </source>
</evidence>
<evidence type="ECO:0000256" key="2">
    <source>
        <dbReference type="ARBA" id="ARBA00022723"/>
    </source>
</evidence>
<accession>A0A8S4QWM3</accession>
<evidence type="ECO:0000313" key="13">
    <source>
        <dbReference type="Proteomes" id="UP000838756"/>
    </source>
</evidence>
<keyword evidence="3" id="KW-0677">Repeat</keyword>
<organism evidence="12 13">
    <name type="scientific">Pararge aegeria aegeria</name>
    <dbReference type="NCBI Taxonomy" id="348720"/>
    <lineage>
        <taxon>Eukaryota</taxon>
        <taxon>Metazoa</taxon>
        <taxon>Ecdysozoa</taxon>
        <taxon>Arthropoda</taxon>
        <taxon>Hexapoda</taxon>
        <taxon>Insecta</taxon>
        <taxon>Pterygota</taxon>
        <taxon>Neoptera</taxon>
        <taxon>Endopterygota</taxon>
        <taxon>Lepidoptera</taxon>
        <taxon>Glossata</taxon>
        <taxon>Ditrysia</taxon>
        <taxon>Papilionoidea</taxon>
        <taxon>Nymphalidae</taxon>
        <taxon>Satyrinae</taxon>
        <taxon>Satyrini</taxon>
        <taxon>Parargina</taxon>
        <taxon>Pararge</taxon>
    </lineage>
</organism>
<feature type="domain" description="C2H2-type" evidence="11">
    <location>
        <begin position="55"/>
        <end position="82"/>
    </location>
</feature>
<dbReference type="InterPro" id="IPR036236">
    <property type="entry name" value="Znf_C2H2_sf"/>
</dbReference>
<dbReference type="FunFam" id="3.30.160.60:FF:000110">
    <property type="entry name" value="Zinc finger protein-like"/>
    <property type="match status" value="1"/>
</dbReference>
<comment type="caution">
    <text evidence="12">The sequence shown here is derived from an EMBL/GenBank/DDBJ whole genome shotgun (WGS) entry which is preliminary data.</text>
</comment>
<reference evidence="12" key="1">
    <citation type="submission" date="2022-03" db="EMBL/GenBank/DDBJ databases">
        <authorList>
            <person name="Lindestad O."/>
        </authorList>
    </citation>
    <scope>NUCLEOTIDE SEQUENCE</scope>
</reference>
<feature type="domain" description="C2H2-type" evidence="11">
    <location>
        <begin position="83"/>
        <end position="110"/>
    </location>
</feature>
<dbReference type="GO" id="GO:0008270">
    <property type="term" value="F:zinc ion binding"/>
    <property type="evidence" value="ECO:0007669"/>
    <property type="project" value="UniProtKB-KW"/>
</dbReference>
<proteinExistence type="predicted"/>
<keyword evidence="4 10" id="KW-0863">Zinc-finger</keyword>
<dbReference type="AlphaFoldDB" id="A0A8S4QWM3"/>
<dbReference type="Proteomes" id="UP000838756">
    <property type="component" value="Unassembled WGS sequence"/>
</dbReference>
<gene>
    <name evidence="12" type="primary">jg13523</name>
    <name evidence="12" type="ORF">PAEG_LOCUS5479</name>
</gene>
<keyword evidence="13" id="KW-1185">Reference proteome</keyword>
<evidence type="ECO:0000259" key="11">
    <source>
        <dbReference type="PROSITE" id="PS50157"/>
    </source>
</evidence>
<dbReference type="PROSITE" id="PS00028">
    <property type="entry name" value="ZINC_FINGER_C2H2_1"/>
    <property type="match status" value="4"/>
</dbReference>
<dbReference type="SMART" id="SM00355">
    <property type="entry name" value="ZnF_C2H2"/>
    <property type="match status" value="5"/>
</dbReference>
<keyword evidence="2" id="KW-0479">Metal-binding</keyword>
<dbReference type="PANTHER" id="PTHR16515:SF66">
    <property type="entry name" value="C2H2-TYPE DOMAIN-CONTAINING PROTEIN"/>
    <property type="match status" value="1"/>
</dbReference>
<feature type="domain" description="C2H2-type" evidence="11">
    <location>
        <begin position="27"/>
        <end position="54"/>
    </location>
</feature>
<dbReference type="OrthoDB" id="6077919at2759"/>
<dbReference type="FunFam" id="3.30.160.60:FF:000072">
    <property type="entry name" value="zinc finger protein 143 isoform X1"/>
    <property type="match status" value="1"/>
</dbReference>
<evidence type="ECO:0000256" key="4">
    <source>
        <dbReference type="ARBA" id="ARBA00022771"/>
    </source>
</evidence>
<evidence type="ECO:0000256" key="8">
    <source>
        <dbReference type="ARBA" id="ARBA00023163"/>
    </source>
</evidence>
<evidence type="ECO:0000256" key="3">
    <source>
        <dbReference type="ARBA" id="ARBA00022737"/>
    </source>
</evidence>
<dbReference type="Pfam" id="PF00096">
    <property type="entry name" value="zf-C2H2"/>
    <property type="match status" value="3"/>
</dbReference>